<keyword evidence="3" id="KW-1185">Reference proteome</keyword>
<dbReference type="EMBL" id="BMXP01000002">
    <property type="protein sequence ID" value="GGW78729.1"/>
    <property type="molecule type" value="Genomic_DNA"/>
</dbReference>
<dbReference type="Proteomes" id="UP000631300">
    <property type="component" value="Unassembled WGS sequence"/>
</dbReference>
<evidence type="ECO:0000259" key="1">
    <source>
        <dbReference type="Pfam" id="PF07700"/>
    </source>
</evidence>
<dbReference type="InterPro" id="IPR038158">
    <property type="entry name" value="H-NOX_domain_sf"/>
</dbReference>
<reference evidence="2" key="2">
    <citation type="submission" date="2020-09" db="EMBL/GenBank/DDBJ databases">
        <authorList>
            <person name="Sun Q."/>
            <person name="Kim S."/>
        </authorList>
    </citation>
    <scope>NUCLEOTIDE SEQUENCE</scope>
    <source>
        <strain evidence="2">KCTC 22164</strain>
    </source>
</reference>
<gene>
    <name evidence="2" type="ORF">GCM10007391_09200</name>
</gene>
<reference evidence="2" key="1">
    <citation type="journal article" date="2014" name="Int. J. Syst. Evol. Microbiol.">
        <title>Complete genome sequence of Corynebacterium casei LMG S-19264T (=DSM 44701T), isolated from a smear-ripened cheese.</title>
        <authorList>
            <consortium name="US DOE Joint Genome Institute (JGI-PGF)"/>
            <person name="Walter F."/>
            <person name="Albersmeier A."/>
            <person name="Kalinowski J."/>
            <person name="Ruckert C."/>
        </authorList>
    </citation>
    <scope>NUCLEOTIDE SEQUENCE</scope>
    <source>
        <strain evidence="2">KCTC 22164</strain>
    </source>
</reference>
<proteinExistence type="predicted"/>
<dbReference type="AlphaFoldDB" id="A0A918JFU7"/>
<dbReference type="SUPFAM" id="SSF111126">
    <property type="entry name" value="Ligand-binding domain in the NO signalling and Golgi transport"/>
    <property type="match status" value="1"/>
</dbReference>
<accession>A0A918JFU7</accession>
<dbReference type="Gene3D" id="3.90.1520.10">
    <property type="entry name" value="H-NOX domain"/>
    <property type="match status" value="1"/>
</dbReference>
<dbReference type="Pfam" id="PF07700">
    <property type="entry name" value="HNOB"/>
    <property type="match status" value="1"/>
</dbReference>
<sequence>MLGIVFTSLVEMLEEKASPEFADEVINEAQLENDGAFTAVGYYPFSEMKKLLDVLMEKTGKSADELLHEFGVYLFGRLSQSHGQVLAGKESLLDMLQYLDGDIHVQVRKLYPDADLPRFTVKSRTDKAMRMRYYSERDLYALAEGLLDGAAAFYNCNITRETIKTGEPHTYEFSIQVTG</sequence>
<dbReference type="PANTHER" id="PTHR45655">
    <property type="entry name" value="GUANYLATE CYCLASE SOLUBLE SUBUNIT BETA-2"/>
    <property type="match status" value="1"/>
</dbReference>
<evidence type="ECO:0000313" key="3">
    <source>
        <dbReference type="Proteomes" id="UP000631300"/>
    </source>
</evidence>
<evidence type="ECO:0000313" key="2">
    <source>
        <dbReference type="EMBL" id="GGW78729.1"/>
    </source>
</evidence>
<organism evidence="2 3">
    <name type="scientific">Alteromonas halophila</name>
    <dbReference type="NCBI Taxonomy" id="516698"/>
    <lineage>
        <taxon>Bacteria</taxon>
        <taxon>Pseudomonadati</taxon>
        <taxon>Pseudomonadota</taxon>
        <taxon>Gammaproteobacteria</taxon>
        <taxon>Alteromonadales</taxon>
        <taxon>Alteromonadaceae</taxon>
        <taxon>Alteromonas/Salinimonas group</taxon>
        <taxon>Alteromonas</taxon>
    </lineage>
</organism>
<protein>
    <submittedName>
        <fullName evidence="2">Guanylate cyclase</fullName>
    </submittedName>
</protein>
<dbReference type="GO" id="GO:0020037">
    <property type="term" value="F:heme binding"/>
    <property type="evidence" value="ECO:0007669"/>
    <property type="project" value="InterPro"/>
</dbReference>
<dbReference type="InterPro" id="IPR024096">
    <property type="entry name" value="NO_sig/Golgi_transp_ligand-bd"/>
</dbReference>
<dbReference type="PANTHER" id="PTHR45655:SF13">
    <property type="entry name" value="SOLUBLE GUANYLATE CYCLASE GCY-32-RELATED"/>
    <property type="match status" value="1"/>
</dbReference>
<feature type="domain" description="Heme NO-binding" evidence="1">
    <location>
        <begin position="3"/>
        <end position="159"/>
    </location>
</feature>
<comment type="caution">
    <text evidence="2">The sequence shown here is derived from an EMBL/GenBank/DDBJ whole genome shotgun (WGS) entry which is preliminary data.</text>
</comment>
<name>A0A918JFU7_9ALTE</name>
<dbReference type="InterPro" id="IPR011644">
    <property type="entry name" value="Heme_NO-bd"/>
</dbReference>
<dbReference type="RefSeq" id="WP_189403926.1">
    <property type="nucleotide sequence ID" value="NZ_BMXP01000002.1"/>
</dbReference>